<evidence type="ECO:0000313" key="11">
    <source>
        <dbReference type="Proteomes" id="UP000604825"/>
    </source>
</evidence>
<dbReference type="GO" id="GO:0003697">
    <property type="term" value="F:single-stranded DNA binding"/>
    <property type="evidence" value="ECO:0007669"/>
    <property type="project" value="TreeGrafter"/>
</dbReference>
<dbReference type="InterPro" id="IPR042617">
    <property type="entry name" value="CTC1-like"/>
</dbReference>
<dbReference type="Pfam" id="PF15491">
    <property type="entry name" value="CTC1_2"/>
    <property type="match status" value="1"/>
</dbReference>
<keyword evidence="7" id="KW-0238">DNA-binding</keyword>
<dbReference type="GO" id="GO:0010833">
    <property type="term" value="P:telomere maintenance via telomere lengthening"/>
    <property type="evidence" value="ECO:0007669"/>
    <property type="project" value="TreeGrafter"/>
</dbReference>
<comment type="similarity">
    <text evidence="3">Belongs to the CTC1 family.</text>
</comment>
<dbReference type="GO" id="GO:0042162">
    <property type="term" value="F:telomeric DNA binding"/>
    <property type="evidence" value="ECO:0007669"/>
    <property type="project" value="TreeGrafter"/>
</dbReference>
<organism evidence="10 11">
    <name type="scientific">Miscanthus lutarioriparius</name>
    <dbReference type="NCBI Taxonomy" id="422564"/>
    <lineage>
        <taxon>Eukaryota</taxon>
        <taxon>Viridiplantae</taxon>
        <taxon>Streptophyta</taxon>
        <taxon>Embryophyta</taxon>
        <taxon>Tracheophyta</taxon>
        <taxon>Spermatophyta</taxon>
        <taxon>Magnoliopsida</taxon>
        <taxon>Liliopsida</taxon>
        <taxon>Poales</taxon>
        <taxon>Poaceae</taxon>
        <taxon>PACMAD clade</taxon>
        <taxon>Panicoideae</taxon>
        <taxon>Andropogonodae</taxon>
        <taxon>Andropogoneae</taxon>
        <taxon>Saccharinae</taxon>
        <taxon>Miscanthus</taxon>
    </lineage>
</organism>
<sequence>MEATAPAPPRFTVADLLRLRRPTTGASSLICPSVPTSSSSSSSTSRPRKRHKLSAPAPTWSTGTVPFAPLSHPVLLSGTLSLPSASSPASCRSNCFSFSDPSPTAAASPASAAAASVCCWILDFDPAALGREILVLAWNYLPSVRLHAAPGVLEVVRWRLAEEEEQAPAPKCNFLATVPFHFPDQEPDLATRGCAFGLVRSVSVVLSMPLAKADAGSRDSVGFLAEILCCGCRRCCRATPPEDAQSHKFETMKFVYFVDAASMWRPVLVWLVGRLVYVSGLKKKMVSVGDKASHTTLVSSAKTAIAWCPSYRGSLPLDSFPEKCGGDYAGVITGIYSQGLVVELDNTAWLLIDDQQLPPPHSLRVGAIVSVKNFRATCLNFAWTRIVLLATCCKTCITVNYFSSVDSKSHLKTENKGLLGTFVDSLEMPARFWMLLLISCFKQKFTKLFSDKEILGSQNKQGVVHAYATKILLSKCQPQESLIMKFCRHNCGSLSLGSKLEGFKLAIPFSNLVFKGESLWISSMFKLWNGSEEVGKSQGFLCDGFSYTSSTKRLISSEDLDFVLVGSIKTSPLSGRLQLVDSTGCIDIFIPDLPPNQSLYGIYEIVDYKLALEGPVAYVDHYDVADPLSCKAVFQKLPYKKRLQHLNIYVIVQWRELIHIGPSLSIPSYINYRTRLFHLLKLSHIFPVNSNIQCQSMSGSLYAEAVILPYVLKFIGQGEFLEDAEGFIMSHSTLVGNSGASMAKSCNIPCSLSFGSTNLCGTLVSTGSSGSEGTVLKETRILLEFKAGSFMKYQVYIRGYSNKHSTVGIGPGATVTFHRVRLKQHGLLLTSETYIEVSSISHANFPEQSVISSPKSNWLKDDSLSTASPCLFFHQKYFTDSRPMQFHCRVATVLVLVLNKSTNHGETPNVRVQLAGFILDDGSSLCCGWADDARAELLLRLQEIAHLDASVNLKLSKGGNSTNLQYTIGCCLEKMLKKHTSVTVKNCGIPPDFSCRDLDASSVSDKVLSRLEDKLLKFIVLSACWKGSLNVFTSALDPDDINGFNVELPVPIQNMRMLWIEEVFPVDPLEEARRLCDIL</sequence>
<dbReference type="AlphaFoldDB" id="A0A811NHR7"/>
<keyword evidence="5" id="KW-0158">Chromosome</keyword>
<accession>A0A811NHR7</accession>
<evidence type="ECO:0000256" key="2">
    <source>
        <dbReference type="ARBA" id="ARBA00004574"/>
    </source>
</evidence>
<feature type="region of interest" description="Disordered" evidence="9">
    <location>
        <begin position="27"/>
        <end position="57"/>
    </location>
</feature>
<evidence type="ECO:0000256" key="6">
    <source>
        <dbReference type="ARBA" id="ARBA00022895"/>
    </source>
</evidence>
<comment type="subcellular location">
    <subcellularLocation>
        <location evidence="2">Chromosome</location>
        <location evidence="2">Telomere</location>
    </subcellularLocation>
    <subcellularLocation>
        <location evidence="1">Nucleus</location>
    </subcellularLocation>
</comment>
<evidence type="ECO:0000256" key="5">
    <source>
        <dbReference type="ARBA" id="ARBA00022454"/>
    </source>
</evidence>
<evidence type="ECO:0000313" key="10">
    <source>
        <dbReference type="EMBL" id="CAD6225122.1"/>
    </source>
</evidence>
<evidence type="ECO:0000256" key="3">
    <source>
        <dbReference type="ARBA" id="ARBA00006332"/>
    </source>
</evidence>
<evidence type="ECO:0000256" key="1">
    <source>
        <dbReference type="ARBA" id="ARBA00004123"/>
    </source>
</evidence>
<dbReference type="EMBL" id="CAJGYO010000004">
    <property type="protein sequence ID" value="CAD6225122.1"/>
    <property type="molecule type" value="Genomic_DNA"/>
</dbReference>
<dbReference type="InterPro" id="IPR028262">
    <property type="entry name" value="CTC1_plant"/>
</dbReference>
<keyword evidence="11" id="KW-1185">Reference proteome</keyword>
<keyword evidence="6" id="KW-0779">Telomere</keyword>
<protein>
    <recommendedName>
        <fullName evidence="4">CST complex subunit CTC1</fullName>
    </recommendedName>
</protein>
<dbReference type="GO" id="GO:1990879">
    <property type="term" value="C:CST complex"/>
    <property type="evidence" value="ECO:0007669"/>
    <property type="project" value="TreeGrafter"/>
</dbReference>
<gene>
    <name evidence="10" type="ORF">NCGR_LOCUS17280</name>
</gene>
<proteinExistence type="inferred from homology"/>
<dbReference type="Proteomes" id="UP000604825">
    <property type="component" value="Unassembled WGS sequence"/>
</dbReference>
<keyword evidence="8" id="KW-0539">Nucleus</keyword>
<dbReference type="OrthoDB" id="2314520at2759"/>
<name>A0A811NHR7_9POAL</name>
<evidence type="ECO:0000256" key="4">
    <source>
        <dbReference type="ARBA" id="ARBA00016175"/>
    </source>
</evidence>
<dbReference type="PANTHER" id="PTHR14865">
    <property type="entry name" value="CST COMPLEX SUBUNIT CTC1"/>
    <property type="match status" value="1"/>
</dbReference>
<evidence type="ECO:0000256" key="7">
    <source>
        <dbReference type="ARBA" id="ARBA00023125"/>
    </source>
</evidence>
<comment type="caution">
    <text evidence="10">The sequence shown here is derived from an EMBL/GenBank/DDBJ whole genome shotgun (WGS) entry which is preliminary data.</text>
</comment>
<feature type="compositionally biased region" description="Low complexity" evidence="9">
    <location>
        <begin position="27"/>
        <end position="45"/>
    </location>
</feature>
<dbReference type="GO" id="GO:0045740">
    <property type="term" value="P:positive regulation of DNA replication"/>
    <property type="evidence" value="ECO:0007669"/>
    <property type="project" value="TreeGrafter"/>
</dbReference>
<evidence type="ECO:0000256" key="8">
    <source>
        <dbReference type="ARBA" id="ARBA00023242"/>
    </source>
</evidence>
<dbReference type="PANTHER" id="PTHR14865:SF2">
    <property type="entry name" value="CST COMPLEX SUBUNIT CTC1"/>
    <property type="match status" value="1"/>
</dbReference>
<evidence type="ECO:0000256" key="9">
    <source>
        <dbReference type="SAM" id="MobiDB-lite"/>
    </source>
</evidence>
<reference evidence="10" key="1">
    <citation type="submission" date="2020-10" db="EMBL/GenBank/DDBJ databases">
        <authorList>
            <person name="Han B."/>
            <person name="Lu T."/>
            <person name="Zhao Q."/>
            <person name="Huang X."/>
            <person name="Zhao Y."/>
        </authorList>
    </citation>
    <scope>NUCLEOTIDE SEQUENCE</scope>
</reference>